<proteinExistence type="predicted"/>
<feature type="transmembrane region" description="Helical" evidence="1">
    <location>
        <begin position="136"/>
        <end position="155"/>
    </location>
</feature>
<keyword evidence="3" id="KW-1185">Reference proteome</keyword>
<dbReference type="Proteomes" id="UP000658720">
    <property type="component" value="Unassembled WGS sequence"/>
</dbReference>
<reference evidence="2 3" key="1">
    <citation type="submission" date="2020-10" db="EMBL/GenBank/DDBJ databases">
        <authorList>
            <person name="Castelo-Branco R."/>
            <person name="Eusebio N."/>
            <person name="Adriana R."/>
            <person name="Vieira A."/>
            <person name="Brugerolle De Fraissinette N."/>
            <person name="Rezende De Castro R."/>
            <person name="Schneider M.P."/>
            <person name="Vasconcelos V."/>
            <person name="Leao P.N."/>
        </authorList>
    </citation>
    <scope>NUCLEOTIDE SEQUENCE [LARGE SCALE GENOMIC DNA]</scope>
    <source>
        <strain evidence="2 3">LEGE 00031</strain>
    </source>
</reference>
<keyword evidence="1" id="KW-0812">Transmembrane</keyword>
<accession>A0ABR9VLP9</accession>
<keyword evidence="1" id="KW-1133">Transmembrane helix</keyword>
<gene>
    <name evidence="2" type="ORF">IQ217_00060</name>
</gene>
<organism evidence="2 3">
    <name type="scientific">Synechocystis salina LEGE 00031</name>
    <dbReference type="NCBI Taxonomy" id="1828736"/>
    <lineage>
        <taxon>Bacteria</taxon>
        <taxon>Bacillati</taxon>
        <taxon>Cyanobacteriota</taxon>
        <taxon>Cyanophyceae</taxon>
        <taxon>Synechococcales</taxon>
        <taxon>Merismopediaceae</taxon>
        <taxon>Synechocystis</taxon>
    </lineage>
</organism>
<dbReference type="EMBL" id="JADEVV010000001">
    <property type="protein sequence ID" value="MBE9252272.1"/>
    <property type="molecule type" value="Genomic_DNA"/>
</dbReference>
<protein>
    <submittedName>
        <fullName evidence="2">Anti-sigma factor</fullName>
    </submittedName>
</protein>
<comment type="caution">
    <text evidence="2">The sequence shown here is derived from an EMBL/GenBank/DDBJ whole genome shotgun (WGS) entry which is preliminary data.</text>
</comment>
<evidence type="ECO:0000256" key="1">
    <source>
        <dbReference type="SAM" id="Phobius"/>
    </source>
</evidence>
<sequence>MSNFVRSESARVNNKPLIHYYLSVEIPPKRFTMNSKFDFDYPRQPWDGAEPGNEDLLFDEKFELLSAYIDGEVSPQERKQVQGWIDSDPEFKQTYLGLIRLQNALPQVPVPPAIDTDALAQKVFARLEQENRWRGIWFWGSVTAAAVVVAAYSSILGKPLDPSLNQANLDPAIVAMDEDPLMIAIHEPMFEVLTKVDPGHGTQNEGAEQGVD</sequence>
<evidence type="ECO:0000313" key="3">
    <source>
        <dbReference type="Proteomes" id="UP000658720"/>
    </source>
</evidence>
<keyword evidence="1" id="KW-0472">Membrane</keyword>
<evidence type="ECO:0000313" key="2">
    <source>
        <dbReference type="EMBL" id="MBE9252272.1"/>
    </source>
</evidence>
<name>A0ABR9VLP9_9SYNC</name>